<dbReference type="Proteomes" id="UP000033483">
    <property type="component" value="Unassembled WGS sequence"/>
</dbReference>
<evidence type="ECO:0000256" key="6">
    <source>
        <dbReference type="ARBA" id="ARBA00023180"/>
    </source>
</evidence>
<gene>
    <name evidence="10" type="ORF">TD95_000570</name>
</gene>
<dbReference type="Pfam" id="PF20238">
    <property type="entry name" value="BIM1-like_dom"/>
    <property type="match status" value="1"/>
</dbReference>
<keyword evidence="5" id="KW-0472">Membrane</keyword>
<sequence length="237" mass="24787">MLKSFAAAVVSASLASAHILLTYPGSRGNTFITNDTFPFGMQWTYPCGGLPLSSNRTYWSTTGGAIAFQPGWFSGHSTALLYVNIGLDSAGPDGGPMNFSTPLVPPFELLGPSNGPFPGTLCLPDIKVPEALGVRAGMNATLQVIELAVHGASLFACSDITFVEPGDSRIPSYNNSVCFNSTDLGFGTLHTSTIVNPKPFLKHSSKRSAAAASRPADFWAGGIAWAFLLAVLGVSVL</sequence>
<evidence type="ECO:0000259" key="9">
    <source>
        <dbReference type="Pfam" id="PF20238"/>
    </source>
</evidence>
<reference evidence="10 11" key="1">
    <citation type="submission" date="2015-03" db="EMBL/GenBank/DDBJ databases">
        <authorList>
            <person name="Radwan O."/>
            <person name="Al-Naeli F.A."/>
            <person name="Rendon G.A."/>
            <person name="Fields C."/>
        </authorList>
    </citation>
    <scope>NUCLEOTIDE SEQUENCE [LARGE SCALE GENOMIC DNA]</scope>
    <source>
        <strain evidence="10">CR-DP1</strain>
    </source>
</reference>
<dbReference type="InterPro" id="IPR046530">
    <property type="entry name" value="BIM1-like_dom"/>
</dbReference>
<feature type="signal peptide" evidence="8">
    <location>
        <begin position="1"/>
        <end position="28"/>
    </location>
</feature>
<keyword evidence="11" id="KW-1185">Reference proteome</keyword>
<evidence type="ECO:0000256" key="3">
    <source>
        <dbReference type="ARBA" id="ARBA00022622"/>
    </source>
</evidence>
<name>A0A0F4ZKM1_9PEZI</name>
<dbReference type="PANTHER" id="PTHR34992:SF10">
    <property type="entry name" value="COPPER ACQUISITION FACTOR BIM1-LIKE DOMAIN-CONTAINING PROTEIN"/>
    <property type="match status" value="1"/>
</dbReference>
<evidence type="ECO:0000313" key="11">
    <source>
        <dbReference type="Proteomes" id="UP000033483"/>
    </source>
</evidence>
<evidence type="ECO:0000313" key="10">
    <source>
        <dbReference type="EMBL" id="KKA31144.1"/>
    </source>
</evidence>
<dbReference type="GO" id="GO:0005886">
    <property type="term" value="C:plasma membrane"/>
    <property type="evidence" value="ECO:0007669"/>
    <property type="project" value="UniProtKB-SubCell"/>
</dbReference>
<evidence type="ECO:0000256" key="2">
    <source>
        <dbReference type="ARBA" id="ARBA00022475"/>
    </source>
</evidence>
<dbReference type="GO" id="GO:0098552">
    <property type="term" value="C:side of membrane"/>
    <property type="evidence" value="ECO:0007669"/>
    <property type="project" value="UniProtKB-KW"/>
</dbReference>
<dbReference type="EMBL" id="LAEV01000051">
    <property type="protein sequence ID" value="KKA31144.1"/>
    <property type="molecule type" value="Genomic_DNA"/>
</dbReference>
<feature type="domain" description="Copper acquisition factor BIM1-like" evidence="9">
    <location>
        <begin position="16"/>
        <end position="183"/>
    </location>
</feature>
<keyword evidence="6" id="KW-0325">Glycoprotein</keyword>
<evidence type="ECO:0000256" key="1">
    <source>
        <dbReference type="ARBA" id="ARBA00004609"/>
    </source>
</evidence>
<evidence type="ECO:0000256" key="8">
    <source>
        <dbReference type="SAM" id="SignalP"/>
    </source>
</evidence>
<protein>
    <recommendedName>
        <fullName evidence="9">Copper acquisition factor BIM1-like domain-containing protein</fullName>
    </recommendedName>
</protein>
<evidence type="ECO:0000256" key="7">
    <source>
        <dbReference type="ARBA" id="ARBA00023288"/>
    </source>
</evidence>
<comment type="subcellular location">
    <subcellularLocation>
        <location evidence="1">Cell membrane</location>
        <topology evidence="1">Lipid-anchor</topology>
        <topology evidence="1">GPI-anchor</topology>
    </subcellularLocation>
</comment>
<keyword evidence="2" id="KW-1003">Cell membrane</keyword>
<evidence type="ECO:0000256" key="4">
    <source>
        <dbReference type="ARBA" id="ARBA00022729"/>
    </source>
</evidence>
<feature type="chain" id="PRO_5002482772" description="Copper acquisition factor BIM1-like domain-containing protein" evidence="8">
    <location>
        <begin position="29"/>
        <end position="237"/>
    </location>
</feature>
<dbReference type="PANTHER" id="PTHR34992">
    <property type="entry name" value="HYPHAL ANASTAMOSIS-7 PROTEIN"/>
    <property type="match status" value="1"/>
</dbReference>
<accession>A0A0F4ZKM1</accession>
<organism evidence="10 11">
    <name type="scientific">Thielaviopsis punctulata</name>
    <dbReference type="NCBI Taxonomy" id="72032"/>
    <lineage>
        <taxon>Eukaryota</taxon>
        <taxon>Fungi</taxon>
        <taxon>Dikarya</taxon>
        <taxon>Ascomycota</taxon>
        <taxon>Pezizomycotina</taxon>
        <taxon>Sordariomycetes</taxon>
        <taxon>Hypocreomycetidae</taxon>
        <taxon>Microascales</taxon>
        <taxon>Ceratocystidaceae</taxon>
        <taxon>Thielaviopsis</taxon>
    </lineage>
</organism>
<proteinExistence type="predicted"/>
<dbReference type="CDD" id="cd21176">
    <property type="entry name" value="LPMO_auxiliary-like"/>
    <property type="match status" value="1"/>
</dbReference>
<comment type="caution">
    <text evidence="10">The sequence shown here is derived from an EMBL/GenBank/DDBJ whole genome shotgun (WGS) entry which is preliminary data.</text>
</comment>
<evidence type="ECO:0000256" key="5">
    <source>
        <dbReference type="ARBA" id="ARBA00023136"/>
    </source>
</evidence>
<keyword evidence="7" id="KW-0449">Lipoprotein</keyword>
<dbReference type="InterPro" id="IPR046936">
    <property type="entry name" value="BIM1-like"/>
</dbReference>
<dbReference type="AlphaFoldDB" id="A0A0F4ZKM1"/>
<dbReference type="OrthoDB" id="5329488at2759"/>
<keyword evidence="3" id="KW-0336">GPI-anchor</keyword>
<keyword evidence="4 8" id="KW-0732">Signal</keyword>